<keyword evidence="2" id="KW-0808">Transferase</keyword>
<proteinExistence type="predicted"/>
<feature type="region of interest" description="Disordered" evidence="1">
    <location>
        <begin position="49"/>
        <end position="182"/>
    </location>
</feature>
<evidence type="ECO:0000313" key="2">
    <source>
        <dbReference type="EMBL" id="NRT20956.1"/>
    </source>
</evidence>
<accession>A0ABX2FUU8</accession>
<keyword evidence="2" id="KW-0418">Kinase</keyword>
<dbReference type="RefSeq" id="WP_173811723.1">
    <property type="nucleotide sequence ID" value="NZ_JABSNP010000023.1"/>
</dbReference>
<name>A0ABX2FUU8_9BACT</name>
<sequence length="204" mass="21126">MVTRNHHSLPLFHYERASAAITQPVAAAPPAPGRALASLLPEEDFRAQEAAELQAEADRAEAAQAESRQQTIEEIPPKEPAPDENPAAEAEAPRLVSSRHAAGAVASLLDALDEAPAADPTPAPPAPAAEPTPEPDEEPAAPALYYNPITAPAPTANDQANRAAEIALRKQRRASMAADTAAQRDALSGLFPGAAGKPTPAKVS</sequence>
<feature type="compositionally biased region" description="Pro residues" evidence="1">
    <location>
        <begin position="119"/>
        <end position="132"/>
    </location>
</feature>
<dbReference type="Proteomes" id="UP000779507">
    <property type="component" value="Unassembled WGS sequence"/>
</dbReference>
<dbReference type="EMBL" id="JABSNP010000023">
    <property type="protein sequence ID" value="NRT20956.1"/>
    <property type="molecule type" value="Genomic_DNA"/>
</dbReference>
<evidence type="ECO:0000313" key="3">
    <source>
        <dbReference type="Proteomes" id="UP000779507"/>
    </source>
</evidence>
<feature type="compositionally biased region" description="Low complexity" evidence="1">
    <location>
        <begin position="108"/>
        <end position="118"/>
    </location>
</feature>
<dbReference type="GO" id="GO:0016301">
    <property type="term" value="F:kinase activity"/>
    <property type="evidence" value="ECO:0007669"/>
    <property type="project" value="UniProtKB-KW"/>
</dbReference>
<comment type="caution">
    <text evidence="2">The sequence shown here is derived from an EMBL/GenBank/DDBJ whole genome shotgun (WGS) entry which is preliminary data.</text>
</comment>
<protein>
    <submittedName>
        <fullName evidence="2">Chemotaxis protein histidine kinase CheA</fullName>
    </submittedName>
</protein>
<keyword evidence="3" id="KW-1185">Reference proteome</keyword>
<gene>
    <name evidence="2" type="ORF">HNP98_003801</name>
</gene>
<evidence type="ECO:0000256" key="1">
    <source>
        <dbReference type="SAM" id="MobiDB-lite"/>
    </source>
</evidence>
<reference evidence="2 3" key="1">
    <citation type="submission" date="2020-05" db="EMBL/GenBank/DDBJ databases">
        <title>Genomic Encyclopedia of Type Strains, Phase IV (KMG-V): Genome sequencing to study the core and pangenomes of soil and plant-associated prokaryotes.</title>
        <authorList>
            <person name="Whitman W."/>
        </authorList>
    </citation>
    <scope>NUCLEOTIDE SEQUENCE [LARGE SCALE GENOMIC DNA]</scope>
    <source>
        <strain evidence="2 3">9A</strain>
    </source>
</reference>
<organism evidence="2 3">
    <name type="scientific">Hymenobacter caeli</name>
    <dbReference type="NCBI Taxonomy" id="2735894"/>
    <lineage>
        <taxon>Bacteria</taxon>
        <taxon>Pseudomonadati</taxon>
        <taxon>Bacteroidota</taxon>
        <taxon>Cytophagia</taxon>
        <taxon>Cytophagales</taxon>
        <taxon>Hymenobacteraceae</taxon>
        <taxon>Hymenobacter</taxon>
    </lineage>
</organism>